<dbReference type="eggNOG" id="COG5522">
    <property type="taxonomic scope" value="Bacteria"/>
</dbReference>
<gene>
    <name evidence="2" type="ORF">HMPREF9290_1472</name>
</gene>
<feature type="transmembrane region" description="Helical" evidence="1">
    <location>
        <begin position="94"/>
        <end position="112"/>
    </location>
</feature>
<name>F0GUQ0_9FIRM</name>
<organism evidence="2 3">
    <name type="scientific">Anaerococcus prevotii ACS-065-V-Col13</name>
    <dbReference type="NCBI Taxonomy" id="879305"/>
    <lineage>
        <taxon>Bacteria</taxon>
        <taxon>Bacillati</taxon>
        <taxon>Bacillota</taxon>
        <taxon>Tissierellia</taxon>
        <taxon>Tissierellales</taxon>
        <taxon>Peptoniphilaceae</taxon>
        <taxon>Anaerococcus</taxon>
    </lineage>
</organism>
<keyword evidence="3" id="KW-1185">Reference proteome</keyword>
<protein>
    <submittedName>
        <fullName evidence="2">TIGR02206 family protein</fullName>
    </submittedName>
</protein>
<feature type="transmembrane region" description="Helical" evidence="1">
    <location>
        <begin position="72"/>
        <end position="89"/>
    </location>
</feature>
<accession>F0GUQ0</accession>
<dbReference type="EMBL" id="AEXM01000012">
    <property type="protein sequence ID" value="EGC82351.1"/>
    <property type="molecule type" value="Genomic_DNA"/>
</dbReference>
<feature type="transmembrane region" description="Helical" evidence="1">
    <location>
        <begin position="41"/>
        <end position="60"/>
    </location>
</feature>
<feature type="transmembrane region" description="Helical" evidence="1">
    <location>
        <begin position="118"/>
        <end position="142"/>
    </location>
</feature>
<reference evidence="2 3" key="1">
    <citation type="submission" date="2011-01" db="EMBL/GenBank/DDBJ databases">
        <authorList>
            <person name="Durkin A.S."/>
            <person name="Madupu R."/>
            <person name="Torralba M."/>
            <person name="Gillis M."/>
            <person name="Methe B."/>
            <person name="Sutton G."/>
            <person name="Nelson K.E."/>
        </authorList>
    </citation>
    <scope>NUCLEOTIDE SEQUENCE [LARGE SCALE GENOMIC DNA]</scope>
    <source>
        <strain evidence="2 3">ACS-065-V-Col13</strain>
    </source>
</reference>
<sequence length="222" mass="25984">MEYFFRHTPDPKTNISMGMVWIFLIIYLLFSYKFRYSKKLLEFQFVFIILVELSLIYWYYTGKVIFLKEGLPLYHCRVAAFMMPIAYFTKKYKLASYFSYMAIIGPLVAYSIPDPSKFMWPHITNVTYVCAHTMLIASGLMFIINNREDLDLKYIIKVTLGINLIIYLSNYIFDANYGYLRNLPESLGINIPSIVLLLAISLLLVLGIYALNIMARMILEDK</sequence>
<dbReference type="RefSeq" id="WP_004834158.1">
    <property type="nucleotide sequence ID" value="NZ_AEXM01000012.1"/>
</dbReference>
<dbReference type="PATRIC" id="fig|879305.3.peg.532"/>
<feature type="transmembrane region" description="Helical" evidence="1">
    <location>
        <begin position="193"/>
        <end position="215"/>
    </location>
</feature>
<keyword evidence="1" id="KW-0472">Membrane</keyword>
<evidence type="ECO:0000313" key="3">
    <source>
        <dbReference type="Proteomes" id="UP000005286"/>
    </source>
</evidence>
<feature type="transmembrane region" description="Helical" evidence="1">
    <location>
        <begin position="154"/>
        <end position="173"/>
    </location>
</feature>
<comment type="caution">
    <text evidence="2">The sequence shown here is derived from an EMBL/GenBank/DDBJ whole genome shotgun (WGS) entry which is preliminary data.</text>
</comment>
<dbReference type="STRING" id="879305.HMPREF9290_1472"/>
<evidence type="ECO:0000256" key="1">
    <source>
        <dbReference type="SAM" id="Phobius"/>
    </source>
</evidence>
<dbReference type="Pfam" id="PF14808">
    <property type="entry name" value="TMEM164"/>
    <property type="match status" value="1"/>
</dbReference>
<dbReference type="InterPro" id="IPR011737">
    <property type="entry name" value="CHP02206_TP0381"/>
</dbReference>
<evidence type="ECO:0000313" key="2">
    <source>
        <dbReference type="EMBL" id="EGC82351.1"/>
    </source>
</evidence>
<dbReference type="Proteomes" id="UP000005286">
    <property type="component" value="Unassembled WGS sequence"/>
</dbReference>
<keyword evidence="1" id="KW-1133">Transmembrane helix</keyword>
<feature type="transmembrane region" description="Helical" evidence="1">
    <location>
        <begin position="15"/>
        <end position="34"/>
    </location>
</feature>
<dbReference type="NCBIfam" id="TIGR02206">
    <property type="entry name" value="intg_mem_TP0381"/>
    <property type="match status" value="1"/>
</dbReference>
<dbReference type="AlphaFoldDB" id="F0GUQ0"/>
<keyword evidence="1" id="KW-0812">Transmembrane</keyword>
<proteinExistence type="predicted"/>